<evidence type="ECO:0000313" key="8">
    <source>
        <dbReference type="EMBL" id="KAG2225047.1"/>
    </source>
</evidence>
<dbReference type="PROSITE" id="PS00027">
    <property type="entry name" value="HOMEOBOX_1"/>
    <property type="match status" value="1"/>
</dbReference>
<evidence type="ECO:0000256" key="2">
    <source>
        <dbReference type="ARBA" id="ARBA00023155"/>
    </source>
</evidence>
<keyword evidence="2 4" id="KW-0371">Homeobox</keyword>
<keyword evidence="3 4" id="KW-0539">Nucleus</keyword>
<dbReference type="GO" id="GO:0000978">
    <property type="term" value="F:RNA polymerase II cis-regulatory region sequence-specific DNA binding"/>
    <property type="evidence" value="ECO:0007669"/>
    <property type="project" value="TreeGrafter"/>
</dbReference>
<protein>
    <recommendedName>
        <fullName evidence="7">Homeobox domain-containing protein</fullName>
    </recommendedName>
</protein>
<feature type="domain" description="Homeobox" evidence="7">
    <location>
        <begin position="169"/>
        <end position="229"/>
    </location>
</feature>
<evidence type="ECO:0000256" key="4">
    <source>
        <dbReference type="PROSITE-ProRule" id="PRU00108"/>
    </source>
</evidence>
<dbReference type="SMART" id="SM00389">
    <property type="entry name" value="HOX"/>
    <property type="match status" value="1"/>
</dbReference>
<evidence type="ECO:0000256" key="3">
    <source>
        <dbReference type="ARBA" id="ARBA00023242"/>
    </source>
</evidence>
<dbReference type="GO" id="GO:0005634">
    <property type="term" value="C:nucleus"/>
    <property type="evidence" value="ECO:0007669"/>
    <property type="project" value="UniProtKB-SubCell"/>
</dbReference>
<comment type="caution">
    <text evidence="8">The sequence shown here is derived from an EMBL/GenBank/DDBJ whole genome shotgun (WGS) entry which is preliminary data.</text>
</comment>
<evidence type="ECO:0000256" key="5">
    <source>
        <dbReference type="RuleBase" id="RU000682"/>
    </source>
</evidence>
<dbReference type="CDD" id="cd00086">
    <property type="entry name" value="homeodomain"/>
    <property type="match status" value="1"/>
</dbReference>
<dbReference type="PANTHER" id="PTHR24324">
    <property type="entry name" value="HOMEOBOX PROTEIN HHEX"/>
    <property type="match status" value="1"/>
</dbReference>
<comment type="subcellular location">
    <subcellularLocation>
        <location evidence="4 5">Nucleus</location>
    </subcellularLocation>
</comment>
<evidence type="ECO:0000256" key="6">
    <source>
        <dbReference type="SAM" id="MobiDB-lite"/>
    </source>
</evidence>
<dbReference type="Pfam" id="PF00046">
    <property type="entry name" value="Homeodomain"/>
    <property type="match status" value="1"/>
</dbReference>
<keyword evidence="9" id="KW-1185">Reference proteome</keyword>
<dbReference type="InterPro" id="IPR001356">
    <property type="entry name" value="HD"/>
</dbReference>
<evidence type="ECO:0000259" key="7">
    <source>
        <dbReference type="PROSITE" id="PS50071"/>
    </source>
</evidence>
<organism evidence="8 9">
    <name type="scientific">Circinella minor</name>
    <dbReference type="NCBI Taxonomy" id="1195481"/>
    <lineage>
        <taxon>Eukaryota</taxon>
        <taxon>Fungi</taxon>
        <taxon>Fungi incertae sedis</taxon>
        <taxon>Mucoromycota</taxon>
        <taxon>Mucoromycotina</taxon>
        <taxon>Mucoromycetes</taxon>
        <taxon>Mucorales</taxon>
        <taxon>Lichtheimiaceae</taxon>
        <taxon>Circinella</taxon>
    </lineage>
</organism>
<evidence type="ECO:0000256" key="1">
    <source>
        <dbReference type="ARBA" id="ARBA00023125"/>
    </source>
</evidence>
<feature type="region of interest" description="Disordered" evidence="6">
    <location>
        <begin position="222"/>
        <end position="252"/>
    </location>
</feature>
<sequence>MLSTTTINHNNNNGFVDGMEPSLHHPLTSSCDEQLLLEQQQYTPPLPSACYCAGCYSSSSSTSSVQGDNCPMMDNVVVGARGLDGISGTPTTTTGGWFLAPNPVSSEYSNACSGSFIDPAYNMANAKISNHPQLHQQQLPGPPVQVVCDCCYPPTAMTTEEFKPAFYNPFEVKHRRRTSRAQFKVLEKTFHENPKPNAHKRRSLAQKLGMTPRGVQVWFQNRRAKAKAQQRREQQQKQQQQMTPPTALSPSSTVPIVDLAIIPSAPPMQRQHSNASSSYSVEQLTTPITPIDMFSFLDQRQQHQQLEEEENAIVVGKWDLVPGLMYSNSTTTSEAELLNKEHHSQPMVTLDRVTETDTTTAADFAALFDPYNFDDLKRTSYTITQHQQSHQQLLSMTTIASTQQQQQQQQSEFSEATRRLSEPIYSNADLNLNWMTPPNSVATIYNLQ</sequence>
<dbReference type="InterPro" id="IPR017970">
    <property type="entry name" value="Homeobox_CS"/>
</dbReference>
<gene>
    <name evidence="8" type="ORF">INT45_003247</name>
</gene>
<dbReference type="PROSITE" id="PS50071">
    <property type="entry name" value="HOMEOBOX_2"/>
    <property type="match status" value="1"/>
</dbReference>
<dbReference type="GO" id="GO:0000981">
    <property type="term" value="F:DNA-binding transcription factor activity, RNA polymerase II-specific"/>
    <property type="evidence" value="ECO:0007669"/>
    <property type="project" value="InterPro"/>
</dbReference>
<keyword evidence="1 4" id="KW-0238">DNA-binding</keyword>
<evidence type="ECO:0000313" key="9">
    <source>
        <dbReference type="Proteomes" id="UP000646827"/>
    </source>
</evidence>
<dbReference type="GO" id="GO:0030154">
    <property type="term" value="P:cell differentiation"/>
    <property type="evidence" value="ECO:0007669"/>
    <property type="project" value="TreeGrafter"/>
</dbReference>
<dbReference type="PRINTS" id="PR00031">
    <property type="entry name" value="HTHREPRESSR"/>
</dbReference>
<dbReference type="InterPro" id="IPR051000">
    <property type="entry name" value="Homeobox_DNA-bind_prot"/>
</dbReference>
<accession>A0A8H7S939</accession>
<name>A0A8H7S939_9FUNG</name>
<dbReference type="Proteomes" id="UP000646827">
    <property type="component" value="Unassembled WGS sequence"/>
</dbReference>
<dbReference type="EMBL" id="JAEPRB010000033">
    <property type="protein sequence ID" value="KAG2225047.1"/>
    <property type="molecule type" value="Genomic_DNA"/>
</dbReference>
<proteinExistence type="predicted"/>
<dbReference type="PANTHER" id="PTHR24324:SF9">
    <property type="entry name" value="HOMEOBOX DOMAIN-CONTAINING PROTEIN"/>
    <property type="match status" value="1"/>
</dbReference>
<feature type="DNA-binding region" description="Homeobox" evidence="4">
    <location>
        <begin position="171"/>
        <end position="230"/>
    </location>
</feature>
<feature type="compositionally biased region" description="Polar residues" evidence="6">
    <location>
        <begin position="242"/>
        <end position="252"/>
    </location>
</feature>
<dbReference type="AlphaFoldDB" id="A0A8H7S939"/>
<dbReference type="InterPro" id="IPR009057">
    <property type="entry name" value="Homeodomain-like_sf"/>
</dbReference>
<reference evidence="8 9" key="1">
    <citation type="submission" date="2020-12" db="EMBL/GenBank/DDBJ databases">
        <title>Metabolic potential, ecology and presence of endohyphal bacteria is reflected in genomic diversity of Mucoromycotina.</title>
        <authorList>
            <person name="Muszewska A."/>
            <person name="Okrasinska A."/>
            <person name="Steczkiewicz K."/>
            <person name="Drgas O."/>
            <person name="Orlowska M."/>
            <person name="Perlinska-Lenart U."/>
            <person name="Aleksandrzak-Piekarczyk T."/>
            <person name="Szatraj K."/>
            <person name="Zielenkiewicz U."/>
            <person name="Pilsyk S."/>
            <person name="Malc E."/>
            <person name="Mieczkowski P."/>
            <person name="Kruszewska J.S."/>
            <person name="Biernat P."/>
            <person name="Pawlowska J."/>
        </authorList>
    </citation>
    <scope>NUCLEOTIDE SEQUENCE [LARGE SCALE GENOMIC DNA]</scope>
    <source>
        <strain evidence="8 9">CBS 142.35</strain>
    </source>
</reference>
<dbReference type="InterPro" id="IPR000047">
    <property type="entry name" value="HTH_motif"/>
</dbReference>
<dbReference type="Gene3D" id="1.10.10.60">
    <property type="entry name" value="Homeodomain-like"/>
    <property type="match status" value="1"/>
</dbReference>
<dbReference type="OrthoDB" id="6159439at2759"/>
<dbReference type="SUPFAM" id="SSF46689">
    <property type="entry name" value="Homeodomain-like"/>
    <property type="match status" value="1"/>
</dbReference>